<evidence type="ECO:0000313" key="1">
    <source>
        <dbReference type="EMBL" id="KAF7352430.1"/>
    </source>
</evidence>
<proteinExistence type="predicted"/>
<reference evidence="1" key="1">
    <citation type="submission" date="2020-05" db="EMBL/GenBank/DDBJ databases">
        <title>Mycena genomes resolve the evolution of fungal bioluminescence.</title>
        <authorList>
            <person name="Tsai I.J."/>
        </authorList>
    </citation>
    <scope>NUCLEOTIDE SEQUENCE</scope>
    <source>
        <strain evidence="1">CCC161011</strain>
    </source>
</reference>
<accession>A0A8H6Y6A4</accession>
<dbReference type="AlphaFoldDB" id="A0A8H6Y6A4"/>
<evidence type="ECO:0000313" key="2">
    <source>
        <dbReference type="Proteomes" id="UP000620124"/>
    </source>
</evidence>
<comment type="caution">
    <text evidence="1">The sequence shown here is derived from an EMBL/GenBank/DDBJ whole genome shotgun (WGS) entry which is preliminary data.</text>
</comment>
<organism evidence="1 2">
    <name type="scientific">Mycena venus</name>
    <dbReference type="NCBI Taxonomy" id="2733690"/>
    <lineage>
        <taxon>Eukaryota</taxon>
        <taxon>Fungi</taxon>
        <taxon>Dikarya</taxon>
        <taxon>Basidiomycota</taxon>
        <taxon>Agaricomycotina</taxon>
        <taxon>Agaricomycetes</taxon>
        <taxon>Agaricomycetidae</taxon>
        <taxon>Agaricales</taxon>
        <taxon>Marasmiineae</taxon>
        <taxon>Mycenaceae</taxon>
        <taxon>Mycena</taxon>
    </lineage>
</organism>
<name>A0A8H6Y6A4_9AGAR</name>
<dbReference type="EMBL" id="JACAZI010000009">
    <property type="protein sequence ID" value="KAF7352430.1"/>
    <property type="molecule type" value="Genomic_DNA"/>
</dbReference>
<keyword evidence="1" id="KW-0808">Transferase</keyword>
<dbReference type="OrthoDB" id="2989856at2759"/>
<protein>
    <submittedName>
        <fullName evidence="1">Ribosomal-protein-alanine acetyltransferase</fullName>
    </submittedName>
</protein>
<dbReference type="GO" id="GO:0016740">
    <property type="term" value="F:transferase activity"/>
    <property type="evidence" value="ECO:0007669"/>
    <property type="project" value="UniProtKB-KW"/>
</dbReference>
<keyword evidence="2" id="KW-1185">Reference proteome</keyword>
<gene>
    <name evidence="1" type="ORF">MVEN_01207500</name>
</gene>
<dbReference type="Proteomes" id="UP000620124">
    <property type="component" value="Unassembled WGS sequence"/>
</dbReference>
<sequence>MGSGPIALASVCHSWRDIALTTPVLWAKLRVRFDEIPPELVSKPGLVESRIDRWLARAGKIPLSLDFCARRTQHFALSRLRDIIHRYSHQVQYLGLDVGYRDVHPLGLDSGTYPQLLGATLCNVNLPGRSFGNAPRYLIVTPAAIMLTKKEIFPRRRYVDDPPPLCGEVFNGHVTPSYALAWVCPPRTFFRNLGDGGVEGVDHRNFTDAVTEKWRAAQFECVFGVFNLLPTDHIVSTSFGLKPLPWPSRDGNFYLIAMFNKHDTDHITRVQNRDIDPLIQSARIAMGVDRDPSLEDTLQWVQWPM</sequence>